<dbReference type="EMBL" id="QXGF01000614">
    <property type="protein sequence ID" value="KAE8937750.1"/>
    <property type="molecule type" value="Genomic_DNA"/>
</dbReference>
<evidence type="ECO:0000313" key="17">
    <source>
        <dbReference type="Proteomes" id="UP000460718"/>
    </source>
</evidence>
<dbReference type="EMBL" id="QXFZ01000551">
    <property type="protein sequence ID" value="KAE9112263.1"/>
    <property type="molecule type" value="Genomic_DNA"/>
</dbReference>
<dbReference type="EMBL" id="QXGD01000611">
    <property type="protein sequence ID" value="KAE9231814.1"/>
    <property type="molecule type" value="Genomic_DNA"/>
</dbReference>
<dbReference type="Proteomes" id="UP000440732">
    <property type="component" value="Unassembled WGS sequence"/>
</dbReference>
<evidence type="ECO:0000313" key="4">
    <source>
        <dbReference type="EMBL" id="KAE9112263.1"/>
    </source>
</evidence>
<dbReference type="EMBL" id="QXFW01000519">
    <property type="protein sequence ID" value="KAE9009879.1"/>
    <property type="molecule type" value="Genomic_DNA"/>
</dbReference>
<evidence type="ECO:0000313" key="19">
    <source>
        <dbReference type="Proteomes" id="UP000486351"/>
    </source>
</evidence>
<evidence type="ECO:0000313" key="13">
    <source>
        <dbReference type="Proteomes" id="UP000437068"/>
    </source>
</evidence>
<comment type="caution">
    <text evidence="1">The sequence shown here is derived from an EMBL/GenBank/DDBJ whole genome shotgun (WGS) entry which is preliminary data.</text>
</comment>
<dbReference type="Proteomes" id="UP000476176">
    <property type="component" value="Unassembled WGS sequence"/>
</dbReference>
<sequence length="215" mass="22684">MPLLRRLLRPEQLGDAPAAATATAEQLFASSIYSQELRAQRQQAAALCSAPLIAMSTLQNDTSSVLGNMLEQAATCSVEQCVAAALMVATDGGRVLFLVRDPKLVTKRLAAAVSSSDAAVSTDLAAECLHRVRFRQCRGVYELLCELDRVEHGGQDGAGVQLVALGPLCDLFAGFQTASGITTTGAGLKRMVELAIKRLRATTGIHVIVMEAGES</sequence>
<dbReference type="Proteomes" id="UP000440367">
    <property type="component" value="Unassembled WGS sequence"/>
</dbReference>
<accession>A0A6A3F255</accession>
<evidence type="ECO:0000313" key="7">
    <source>
        <dbReference type="EMBL" id="KAE9230372.1"/>
    </source>
</evidence>
<dbReference type="EMBL" id="QXGB01000575">
    <property type="protein sequence ID" value="KAE9210275.1"/>
    <property type="molecule type" value="Genomic_DNA"/>
</dbReference>
<dbReference type="Proteomes" id="UP000429523">
    <property type="component" value="Unassembled WGS sequence"/>
</dbReference>
<dbReference type="AlphaFoldDB" id="A0A6A3F255"/>
<dbReference type="Proteomes" id="UP000486351">
    <property type="component" value="Unassembled WGS sequence"/>
</dbReference>
<dbReference type="Proteomes" id="UP000488956">
    <property type="component" value="Unassembled WGS sequence"/>
</dbReference>
<keyword evidence="12" id="KW-1185">Reference proteome</keyword>
<evidence type="ECO:0000313" key="2">
    <source>
        <dbReference type="EMBL" id="KAE9009879.1"/>
    </source>
</evidence>
<evidence type="ECO:0000313" key="12">
    <source>
        <dbReference type="Proteomes" id="UP000433483"/>
    </source>
</evidence>
<evidence type="ECO:0000313" key="3">
    <source>
        <dbReference type="EMBL" id="KAE9110771.1"/>
    </source>
</evidence>
<dbReference type="EMBL" id="QXGE01000560">
    <property type="protein sequence ID" value="KAE9309010.1"/>
    <property type="molecule type" value="Genomic_DNA"/>
</dbReference>
<dbReference type="OrthoDB" id="158698at2759"/>
<evidence type="ECO:0000313" key="5">
    <source>
        <dbReference type="EMBL" id="KAE9144282.1"/>
    </source>
</evidence>
<dbReference type="Proteomes" id="UP000441208">
    <property type="component" value="Unassembled WGS sequence"/>
</dbReference>
<reference evidence="11 12" key="1">
    <citation type="submission" date="2018-08" db="EMBL/GenBank/DDBJ databases">
        <title>Genomic investigation of the strawberry pathogen Phytophthora fragariae indicates pathogenicity is determined by transcriptional variation in three key races.</title>
        <authorList>
            <person name="Adams T.M."/>
            <person name="Armitage A.D."/>
            <person name="Sobczyk M.K."/>
            <person name="Bates H.J."/>
            <person name="Dunwell J.M."/>
            <person name="Nellist C.F."/>
            <person name="Harrison R.J."/>
        </authorList>
    </citation>
    <scope>NUCLEOTIDE SEQUENCE [LARGE SCALE GENOMIC DNA]</scope>
    <source>
        <strain evidence="9 13">A4</strain>
        <strain evidence="8 14">BC-1</strain>
        <strain evidence="7 18">BC-23</strain>
        <strain evidence="6 12">NOV-27</strain>
        <strain evidence="5 15">NOV-5</strain>
        <strain evidence="4 16">NOV-71</strain>
        <strain evidence="10 19">NOV-77</strain>
        <strain evidence="1 11">NOV-9</strain>
        <strain evidence="3 20">ONT-3</strain>
        <strain evidence="2 17">SCRP245</strain>
    </source>
</reference>
<proteinExistence type="predicted"/>
<evidence type="ECO:0000313" key="14">
    <source>
        <dbReference type="Proteomes" id="UP000440367"/>
    </source>
</evidence>
<evidence type="ECO:0000313" key="18">
    <source>
        <dbReference type="Proteomes" id="UP000476176"/>
    </source>
</evidence>
<dbReference type="EMBL" id="QXFX01000576">
    <property type="protein sequence ID" value="KAE9110771.1"/>
    <property type="molecule type" value="Genomic_DNA"/>
</dbReference>
<dbReference type="EMBL" id="QXGC01000548">
    <property type="protein sequence ID" value="KAE9230372.1"/>
    <property type="molecule type" value="Genomic_DNA"/>
</dbReference>
<evidence type="ECO:0000313" key="9">
    <source>
        <dbReference type="EMBL" id="KAE9309010.1"/>
    </source>
</evidence>
<evidence type="ECO:0000313" key="8">
    <source>
        <dbReference type="EMBL" id="KAE9231814.1"/>
    </source>
</evidence>
<evidence type="ECO:0000313" key="16">
    <source>
        <dbReference type="Proteomes" id="UP000441208"/>
    </source>
</evidence>
<evidence type="ECO:0000313" key="11">
    <source>
        <dbReference type="Proteomes" id="UP000429523"/>
    </source>
</evidence>
<gene>
    <name evidence="9" type="ORF">PF001_g10883</name>
    <name evidence="8" type="ORF">PF002_g12567</name>
    <name evidence="7" type="ORF">PF004_g10511</name>
    <name evidence="6" type="ORF">PF005_g11499</name>
    <name evidence="5" type="ORF">PF006_g10761</name>
    <name evidence="4" type="ORF">PF007_g11168</name>
    <name evidence="10" type="ORF">PF008_g2798</name>
    <name evidence="1" type="ORF">PF009_g12357</name>
    <name evidence="3" type="ORF">PF010_g11051</name>
    <name evidence="2" type="ORF">PF011_g10061</name>
</gene>
<dbReference type="Proteomes" id="UP000437068">
    <property type="component" value="Unassembled WGS sequence"/>
</dbReference>
<evidence type="ECO:0000313" key="6">
    <source>
        <dbReference type="EMBL" id="KAE9210275.1"/>
    </source>
</evidence>
<dbReference type="Proteomes" id="UP000433483">
    <property type="component" value="Unassembled WGS sequence"/>
</dbReference>
<evidence type="ECO:0000313" key="10">
    <source>
        <dbReference type="EMBL" id="KAE9358148.1"/>
    </source>
</evidence>
<evidence type="ECO:0000313" key="1">
    <source>
        <dbReference type="EMBL" id="KAE8937750.1"/>
    </source>
</evidence>
<protein>
    <submittedName>
        <fullName evidence="1">Uncharacterized protein</fullName>
    </submittedName>
</protein>
<organism evidence="1 11">
    <name type="scientific">Phytophthora fragariae</name>
    <dbReference type="NCBI Taxonomy" id="53985"/>
    <lineage>
        <taxon>Eukaryota</taxon>
        <taxon>Sar</taxon>
        <taxon>Stramenopiles</taxon>
        <taxon>Oomycota</taxon>
        <taxon>Peronosporomycetes</taxon>
        <taxon>Peronosporales</taxon>
        <taxon>Peronosporaceae</taxon>
        <taxon>Phytophthora</taxon>
    </lineage>
</organism>
<evidence type="ECO:0000313" key="15">
    <source>
        <dbReference type="Proteomes" id="UP000440732"/>
    </source>
</evidence>
<dbReference type="Proteomes" id="UP000460718">
    <property type="component" value="Unassembled WGS sequence"/>
</dbReference>
<dbReference type="EMBL" id="QXFY01000081">
    <property type="protein sequence ID" value="KAE9358148.1"/>
    <property type="molecule type" value="Genomic_DNA"/>
</dbReference>
<evidence type="ECO:0000313" key="20">
    <source>
        <dbReference type="Proteomes" id="UP000488956"/>
    </source>
</evidence>
<name>A0A6A3F255_9STRA</name>
<dbReference type="EMBL" id="QXGA01000552">
    <property type="protein sequence ID" value="KAE9144282.1"/>
    <property type="molecule type" value="Genomic_DNA"/>
</dbReference>